<evidence type="ECO:0000313" key="2">
    <source>
        <dbReference type="EMBL" id="HJC42541.1"/>
    </source>
</evidence>
<organism evidence="2 3">
    <name type="scientific">Candidatus Mediterraneibacter gallistercoris</name>
    <dbReference type="NCBI Taxonomy" id="2838671"/>
    <lineage>
        <taxon>Bacteria</taxon>
        <taxon>Bacillati</taxon>
        <taxon>Bacillota</taxon>
        <taxon>Clostridia</taxon>
        <taxon>Lachnospirales</taxon>
        <taxon>Lachnospiraceae</taxon>
        <taxon>Mediterraneibacter</taxon>
    </lineage>
</organism>
<dbReference type="EMBL" id="DWWI01000056">
    <property type="protein sequence ID" value="HJC42541.1"/>
    <property type="molecule type" value="Genomic_DNA"/>
</dbReference>
<name>A0A9D2T208_9FIRM</name>
<feature type="transmembrane region" description="Helical" evidence="1">
    <location>
        <begin position="18"/>
        <end position="37"/>
    </location>
</feature>
<keyword evidence="1" id="KW-0812">Transmembrane</keyword>
<dbReference type="Pfam" id="PF06940">
    <property type="entry name" value="DUF1287"/>
    <property type="match status" value="1"/>
</dbReference>
<gene>
    <name evidence="2" type="ORF">H9756_02505</name>
</gene>
<comment type="caution">
    <text evidence="2">The sequence shown here is derived from an EMBL/GenBank/DDBJ whole genome shotgun (WGS) entry which is preliminary data.</text>
</comment>
<sequence length="236" mass="26856">MVDSDGKRRWYPVSKKKIIISAVILILLVTAGCIAWRCRYYFIGTSSAPVQAKENKDFGIADFHSSVDKDGDGIDDQTDILQGARDYIATKPVYKSKYYSTGYSDDQYGVCTDLVANALRSAGYDLMELVDEDINAHLQDYDIEEPDINIDFRRVNNLKVYFAHTAIPLTTDIYDISQWQGGDIVIFENHIGIVSDKRNDDGVSYVIHHNDPFQKSYEEDILESRDDITGHYRISE</sequence>
<evidence type="ECO:0000256" key="1">
    <source>
        <dbReference type="SAM" id="Phobius"/>
    </source>
</evidence>
<dbReference type="Proteomes" id="UP000823895">
    <property type="component" value="Unassembled WGS sequence"/>
</dbReference>
<reference evidence="2" key="2">
    <citation type="submission" date="2021-04" db="EMBL/GenBank/DDBJ databases">
        <authorList>
            <person name="Gilroy R."/>
        </authorList>
    </citation>
    <scope>NUCLEOTIDE SEQUENCE</scope>
    <source>
        <strain evidence="2">CHK165-2605</strain>
    </source>
</reference>
<dbReference type="AlphaFoldDB" id="A0A9D2T208"/>
<dbReference type="PROSITE" id="PS51257">
    <property type="entry name" value="PROKAR_LIPOPROTEIN"/>
    <property type="match status" value="1"/>
</dbReference>
<proteinExistence type="predicted"/>
<reference evidence="2" key="1">
    <citation type="journal article" date="2021" name="PeerJ">
        <title>Extensive microbial diversity within the chicken gut microbiome revealed by metagenomics and culture.</title>
        <authorList>
            <person name="Gilroy R."/>
            <person name="Ravi A."/>
            <person name="Getino M."/>
            <person name="Pursley I."/>
            <person name="Horton D.L."/>
            <person name="Alikhan N.F."/>
            <person name="Baker D."/>
            <person name="Gharbi K."/>
            <person name="Hall N."/>
            <person name="Watson M."/>
            <person name="Adriaenssens E.M."/>
            <person name="Foster-Nyarko E."/>
            <person name="Jarju S."/>
            <person name="Secka A."/>
            <person name="Antonio M."/>
            <person name="Oren A."/>
            <person name="Chaudhuri R.R."/>
            <person name="La Ragione R."/>
            <person name="Hildebrand F."/>
            <person name="Pallen M.J."/>
        </authorList>
    </citation>
    <scope>NUCLEOTIDE SEQUENCE</scope>
    <source>
        <strain evidence="2">CHK165-2605</strain>
    </source>
</reference>
<protein>
    <submittedName>
        <fullName evidence="2">DUF1287 domain-containing protein</fullName>
    </submittedName>
</protein>
<evidence type="ECO:0000313" key="3">
    <source>
        <dbReference type="Proteomes" id="UP000823895"/>
    </source>
</evidence>
<dbReference type="InterPro" id="IPR009706">
    <property type="entry name" value="DUF1287"/>
</dbReference>
<accession>A0A9D2T208</accession>
<keyword evidence="1" id="KW-1133">Transmembrane helix</keyword>
<keyword evidence="1" id="KW-0472">Membrane</keyword>